<evidence type="ECO:0000256" key="1">
    <source>
        <dbReference type="ARBA" id="ARBA00009820"/>
    </source>
</evidence>
<dbReference type="SUPFAM" id="SSF49464">
    <property type="entry name" value="Carboxypeptidase regulatory domain-like"/>
    <property type="match status" value="1"/>
</dbReference>
<comment type="similarity">
    <text evidence="1">Belongs to the TolB family.</text>
</comment>
<reference evidence="2 3" key="1">
    <citation type="submission" date="2020-08" db="EMBL/GenBank/DDBJ databases">
        <title>Genomic Encyclopedia of Type Strains, Phase IV (KMG-IV): sequencing the most valuable type-strain genomes for metagenomic binning, comparative biology and taxonomic classification.</title>
        <authorList>
            <person name="Goeker M."/>
        </authorList>
    </citation>
    <scope>NUCLEOTIDE SEQUENCE [LARGE SCALE GENOMIC DNA]</scope>
    <source>
        <strain evidence="2 3">DSM 105074</strain>
    </source>
</reference>
<dbReference type="PANTHER" id="PTHR36842:SF1">
    <property type="entry name" value="PROTEIN TOLB"/>
    <property type="match status" value="1"/>
</dbReference>
<evidence type="ECO:0008006" key="4">
    <source>
        <dbReference type="Google" id="ProtNLM"/>
    </source>
</evidence>
<dbReference type="InterPro" id="IPR008969">
    <property type="entry name" value="CarboxyPept-like_regulatory"/>
</dbReference>
<dbReference type="Gene3D" id="2.60.40.1120">
    <property type="entry name" value="Carboxypeptidase-like, regulatory domain"/>
    <property type="match status" value="1"/>
</dbReference>
<dbReference type="InterPro" id="IPR011042">
    <property type="entry name" value="6-blade_b-propeller_TolB-like"/>
</dbReference>
<dbReference type="RefSeq" id="WP_343062916.1">
    <property type="nucleotide sequence ID" value="NZ_JACHGF010000001.1"/>
</dbReference>
<dbReference type="Proteomes" id="UP000557307">
    <property type="component" value="Unassembled WGS sequence"/>
</dbReference>
<dbReference type="SUPFAM" id="SSF82171">
    <property type="entry name" value="DPP6 N-terminal domain-like"/>
    <property type="match status" value="1"/>
</dbReference>
<evidence type="ECO:0000313" key="2">
    <source>
        <dbReference type="EMBL" id="MBB5282537.1"/>
    </source>
</evidence>
<protein>
    <recommendedName>
        <fullName evidence="4">Fibronectin type-III domain-containing protein</fullName>
    </recommendedName>
</protein>
<dbReference type="Pfam" id="PF07676">
    <property type="entry name" value="PD40"/>
    <property type="match status" value="3"/>
</dbReference>
<dbReference type="InterPro" id="IPR013783">
    <property type="entry name" value="Ig-like_fold"/>
</dbReference>
<comment type="caution">
    <text evidence="2">The sequence shown here is derived from an EMBL/GenBank/DDBJ whole genome shotgun (WGS) entry which is preliminary data.</text>
</comment>
<keyword evidence="3" id="KW-1185">Reference proteome</keyword>
<dbReference type="PANTHER" id="PTHR36842">
    <property type="entry name" value="PROTEIN TOLB HOMOLOG"/>
    <property type="match status" value="1"/>
</dbReference>
<dbReference type="SUPFAM" id="SSF49265">
    <property type="entry name" value="Fibronectin type III"/>
    <property type="match status" value="1"/>
</dbReference>
<dbReference type="Pfam" id="PF13620">
    <property type="entry name" value="CarboxypepD_reg"/>
    <property type="match status" value="1"/>
</dbReference>
<dbReference type="Gene3D" id="2.120.10.30">
    <property type="entry name" value="TolB, C-terminal domain"/>
    <property type="match status" value="1"/>
</dbReference>
<dbReference type="InterPro" id="IPR011659">
    <property type="entry name" value="WD40"/>
</dbReference>
<dbReference type="AlphaFoldDB" id="A0A840TL69"/>
<sequence>MNLIPFSTRTFSRFYLGLLVVVLVAGCTEDTYVEPKLYGSVAGQILTQVTKEPVANALIRISPSGRSAETDSLGRFKVDSLLVDKYGVQTTKSGYRSDLTNIEIEPRKQTNIVVYLVEDNLQNRAPTLPGNPFPADGATNVTTSVILDWTATDPEKDTLRYDVILFREGNKTSVPIATNILADSLVVNGLDYGATYYWQVIARDRVNNTVYGQIWSFRTRDLPDFPYFFARRETNNTFQIVASNAAEQFSVTKEYSNWRPIVSPNRTQLAFISNRNTEAQLFVSDLNGNNLRQVTTVPIAGLSVTDLSFCWSPDGTELLYPSYDKLYAIRPNGTGLRLVAQAPSGRFFAGCDWTEQGNRIVARATTQSIYDNELYLINPATGQTTRLVGGQAGRMSNPAFSVDGRRIVYSLDVSNFQNPQGRQLDARIFLMDIAAGTSVDLSAEKTAGTNDLEPRFAPDGARIIFTNTNNDGISTRGIYSMDLAGKTRTLLVQNAEMPYWR</sequence>
<dbReference type="EMBL" id="JACHGF010000001">
    <property type="protein sequence ID" value="MBB5282537.1"/>
    <property type="molecule type" value="Genomic_DNA"/>
</dbReference>
<evidence type="ECO:0000313" key="3">
    <source>
        <dbReference type="Proteomes" id="UP000557307"/>
    </source>
</evidence>
<name>A0A840TL69_9BACT</name>
<dbReference type="InterPro" id="IPR036116">
    <property type="entry name" value="FN3_sf"/>
</dbReference>
<gene>
    <name evidence="2" type="ORF">HNQ92_000658</name>
</gene>
<dbReference type="Gene3D" id="2.60.40.10">
    <property type="entry name" value="Immunoglobulins"/>
    <property type="match status" value="1"/>
</dbReference>
<organism evidence="2 3">
    <name type="scientific">Rhabdobacter roseus</name>
    <dbReference type="NCBI Taxonomy" id="1655419"/>
    <lineage>
        <taxon>Bacteria</taxon>
        <taxon>Pseudomonadati</taxon>
        <taxon>Bacteroidota</taxon>
        <taxon>Cytophagia</taxon>
        <taxon>Cytophagales</taxon>
        <taxon>Cytophagaceae</taxon>
        <taxon>Rhabdobacter</taxon>
    </lineage>
</organism>
<proteinExistence type="inferred from homology"/>
<accession>A0A840TL69</accession>